<gene>
    <name evidence="5" type="ORF">RSF11_000004</name>
</gene>
<dbReference type="GO" id="GO:0046872">
    <property type="term" value="F:metal ion binding"/>
    <property type="evidence" value="ECO:0007669"/>
    <property type="project" value="UniProtKB-KW"/>
</dbReference>
<feature type="transmembrane region" description="Helical" evidence="3">
    <location>
        <begin position="102"/>
        <end position="123"/>
    </location>
</feature>
<keyword evidence="2" id="KW-0378">Hydrolase</keyword>
<keyword evidence="3" id="KW-1133">Transmembrane helix</keyword>
<evidence type="ECO:0000259" key="4">
    <source>
        <dbReference type="Pfam" id="PF00149"/>
    </source>
</evidence>
<reference evidence="5" key="1">
    <citation type="submission" date="2023-02" db="EMBL/GenBank/DDBJ databases">
        <authorList>
            <person name="Ashton P.M."/>
            <person name="Dallman T."/>
            <person name="Nair S."/>
            <person name="De Pinna E."/>
            <person name="Peters T."/>
            <person name="Grant K."/>
        </authorList>
    </citation>
    <scope>NUCLEOTIDE SEQUENCE</scope>
    <source>
        <strain evidence="5">01103883</strain>
    </source>
</reference>
<feature type="transmembrane region" description="Helical" evidence="3">
    <location>
        <begin position="29"/>
        <end position="49"/>
    </location>
</feature>
<dbReference type="Proteomes" id="UP001182355">
    <property type="component" value="Unassembled WGS sequence"/>
</dbReference>
<evidence type="ECO:0000313" key="5">
    <source>
        <dbReference type="EMBL" id="ELI8100349.1"/>
    </source>
</evidence>
<dbReference type="InterPro" id="IPR051158">
    <property type="entry name" value="Metallophosphoesterase_sf"/>
</dbReference>
<name>A0AAD2UV09_YEREN</name>
<evidence type="ECO:0000256" key="3">
    <source>
        <dbReference type="SAM" id="Phobius"/>
    </source>
</evidence>
<sequence length="372" mass="40429">MFHVWTLLPAVYVCLRFIRLMGFSKKIKFLLGMIVVAGCEFHLISRLVFGSMFSPELPQPVMLLLGWMFGCTIFLALMLLLQDMYFVFCSVFFRRAVTGRSGFRLLMLAAAALLSAVGVYNAVKVPAVHRSELTLEKLPREFDGFTLVQLTDLHASRLLTRSWMQGVMDKTNALHPDLIVVTGDMADGTVADRRADVSPLASLEAPYGVYAITGNHEYYFNADAWVKEYTRLGLHFLSNSHVRLTKSNATIVLAGVTDDVAPEYGDAGPDLVNALSGVSAKEAVILLDHRPGNAAGSAIAGVSLQLSGHTHGGMIRGLDIAAGPANNGFVSGLYQVGDMALYVSNGAGLWNGFPLRLGKPSEITFITLRAQQ</sequence>
<dbReference type="GO" id="GO:0016020">
    <property type="term" value="C:membrane"/>
    <property type="evidence" value="ECO:0007669"/>
    <property type="project" value="GOC"/>
</dbReference>
<protein>
    <submittedName>
        <fullName evidence="5">Metallophosphoesterase</fullName>
    </submittedName>
</protein>
<comment type="caution">
    <text evidence="5">The sequence shown here is derived from an EMBL/GenBank/DDBJ whole genome shotgun (WGS) entry which is preliminary data.</text>
</comment>
<organism evidence="5 6">
    <name type="scientific">Yersinia enterocolitica</name>
    <dbReference type="NCBI Taxonomy" id="630"/>
    <lineage>
        <taxon>Bacteria</taxon>
        <taxon>Pseudomonadati</taxon>
        <taxon>Pseudomonadota</taxon>
        <taxon>Gammaproteobacteria</taxon>
        <taxon>Enterobacterales</taxon>
        <taxon>Yersiniaceae</taxon>
        <taxon>Yersinia</taxon>
    </lineage>
</organism>
<dbReference type="AlphaFoldDB" id="A0AAD2UV09"/>
<feature type="transmembrane region" description="Helical" evidence="3">
    <location>
        <begin position="6"/>
        <end position="22"/>
    </location>
</feature>
<feature type="transmembrane region" description="Helical" evidence="3">
    <location>
        <begin position="61"/>
        <end position="81"/>
    </location>
</feature>
<keyword evidence="1" id="KW-0479">Metal-binding</keyword>
<dbReference type="SUPFAM" id="SSF56300">
    <property type="entry name" value="Metallo-dependent phosphatases"/>
    <property type="match status" value="1"/>
</dbReference>
<dbReference type="Gene3D" id="3.60.21.10">
    <property type="match status" value="1"/>
</dbReference>
<dbReference type="InterPro" id="IPR029052">
    <property type="entry name" value="Metallo-depent_PP-like"/>
</dbReference>
<dbReference type="GO" id="GO:0008758">
    <property type="term" value="F:UDP-2,3-diacylglucosamine hydrolase activity"/>
    <property type="evidence" value="ECO:0007669"/>
    <property type="project" value="TreeGrafter"/>
</dbReference>
<dbReference type="GO" id="GO:0009245">
    <property type="term" value="P:lipid A biosynthetic process"/>
    <property type="evidence" value="ECO:0007669"/>
    <property type="project" value="TreeGrafter"/>
</dbReference>
<accession>A0AAD2UV09</accession>
<dbReference type="PANTHER" id="PTHR31302:SF31">
    <property type="entry name" value="PHOSPHODIESTERASE YAEI"/>
    <property type="match status" value="1"/>
</dbReference>
<dbReference type="CDD" id="cd07385">
    <property type="entry name" value="MPP_YkuE_C"/>
    <property type="match status" value="1"/>
</dbReference>
<feature type="domain" description="Calcineurin-like phosphoesterase" evidence="4">
    <location>
        <begin position="146"/>
        <end position="312"/>
    </location>
</feature>
<dbReference type="RefSeq" id="WP_050321632.1">
    <property type="nucleotide sequence ID" value="NZ_CTRB01000001.1"/>
</dbReference>
<dbReference type="EMBL" id="ABNAVX010000001">
    <property type="protein sequence ID" value="ELI8100349.1"/>
    <property type="molecule type" value="Genomic_DNA"/>
</dbReference>
<proteinExistence type="predicted"/>
<evidence type="ECO:0000256" key="2">
    <source>
        <dbReference type="ARBA" id="ARBA00022801"/>
    </source>
</evidence>
<evidence type="ECO:0000256" key="1">
    <source>
        <dbReference type="ARBA" id="ARBA00022723"/>
    </source>
</evidence>
<evidence type="ECO:0000313" key="6">
    <source>
        <dbReference type="Proteomes" id="UP001182355"/>
    </source>
</evidence>
<keyword evidence="3" id="KW-0812">Transmembrane</keyword>
<dbReference type="PANTHER" id="PTHR31302">
    <property type="entry name" value="TRANSMEMBRANE PROTEIN WITH METALLOPHOSPHOESTERASE DOMAIN-RELATED"/>
    <property type="match status" value="1"/>
</dbReference>
<dbReference type="Pfam" id="PF00149">
    <property type="entry name" value="Metallophos"/>
    <property type="match status" value="1"/>
</dbReference>
<dbReference type="InterPro" id="IPR004843">
    <property type="entry name" value="Calcineurin-like_PHP"/>
</dbReference>
<keyword evidence="3" id="KW-0472">Membrane</keyword>